<evidence type="ECO:0000259" key="1">
    <source>
        <dbReference type="Pfam" id="PF25372"/>
    </source>
</evidence>
<reference evidence="2 3" key="1">
    <citation type="journal article" date="2017" name="Mol. Plant">
        <title>The Genome of Medicinal Plant Macleaya cordata Provides New Insights into Benzylisoquinoline Alkaloids Metabolism.</title>
        <authorList>
            <person name="Liu X."/>
            <person name="Liu Y."/>
            <person name="Huang P."/>
            <person name="Ma Y."/>
            <person name="Qing Z."/>
            <person name="Tang Q."/>
            <person name="Cao H."/>
            <person name="Cheng P."/>
            <person name="Zheng Y."/>
            <person name="Yuan Z."/>
            <person name="Zhou Y."/>
            <person name="Liu J."/>
            <person name="Tang Z."/>
            <person name="Zhuo Y."/>
            <person name="Zhang Y."/>
            <person name="Yu L."/>
            <person name="Huang J."/>
            <person name="Yang P."/>
            <person name="Peng Q."/>
            <person name="Zhang J."/>
            <person name="Jiang W."/>
            <person name="Zhang Z."/>
            <person name="Lin K."/>
            <person name="Ro D.K."/>
            <person name="Chen X."/>
            <person name="Xiong X."/>
            <person name="Shang Y."/>
            <person name="Huang S."/>
            <person name="Zeng J."/>
        </authorList>
    </citation>
    <scope>NUCLEOTIDE SEQUENCE [LARGE SCALE GENOMIC DNA]</scope>
    <source>
        <strain evidence="3">cv. BLH2017</strain>
        <tissue evidence="2">Root</tissue>
    </source>
</reference>
<dbReference type="InterPro" id="IPR057207">
    <property type="entry name" value="FBXL15_LRR"/>
</dbReference>
<accession>A0A200Q3W1</accession>
<keyword evidence="3" id="KW-1185">Reference proteome</keyword>
<dbReference type="OrthoDB" id="550575at2759"/>
<sequence length="718" mass="80290">MKNDPRRDITTPVMNISNDCLLLTFHRLKPGIDRNSFGLTCHRWLRIQNSSRRSLWLNIPSHSFTSSRINPNIVSLVIFKLLTRFQQLSFLSLKGCCSNLPDFVIWQFFWSNVQALYLNGCFQDSDSRLPLMASRFPWLTSIRLCESIITNIGIGFNGCSETLVYLKADSCKLELEGISGIASRGGLEYLNLSRVGCGPWDDLGDGLAKIGEGFAMKLRVLNLQRLHGWEAIGLNCHNLVILNVSQCRNFCDRGLQALCDGCNKLSKLHMACCARISNSAIELFECRRSNVKISNHETVCVDTTIIMAGVCRPTSSWSYMRTYGMRQIIPDQIIISSTSIVDLLCNRECGKKWMPPVCRYPLNLASANRITSGIDSEYHKSIKKGFVSLLSVDIKGSCKLMSPDTYSFRIYKLLTRFQQLNLLSLSHSFELRDSDIGFSLMASGCPHLTFISLYRCNITDIGLEALAKSCLSLKKVNLSYCAITDIGLESLSKSCSSLQKLNLSYCALLSDRGIRFLSQYCRQLCSVSISNCKNITGIGFNGCSETLAYVEVVSCNLEPEGILGIVSGGGLEYLDLSSVDVLGLGLPKIGEGFAMKLRVLNLRICRDVSNEVVMKISKGCPLLQEWNLAHNNQINLHGWEAIGSNCHNLEILHVNLCLNLCDRGLGALRDGCKRLSVLYMDNRYARISHLAIELFKCRRADVKIMEKEILGVTYKNIF</sequence>
<gene>
    <name evidence="2" type="ORF">BVC80_8895g16</name>
</gene>
<dbReference type="Pfam" id="PF25372">
    <property type="entry name" value="DUF7885"/>
    <property type="match status" value="1"/>
</dbReference>
<organism evidence="2 3">
    <name type="scientific">Macleaya cordata</name>
    <name type="common">Five-seeded plume-poppy</name>
    <name type="synonym">Bocconia cordata</name>
    <dbReference type="NCBI Taxonomy" id="56857"/>
    <lineage>
        <taxon>Eukaryota</taxon>
        <taxon>Viridiplantae</taxon>
        <taxon>Streptophyta</taxon>
        <taxon>Embryophyta</taxon>
        <taxon>Tracheophyta</taxon>
        <taxon>Spermatophyta</taxon>
        <taxon>Magnoliopsida</taxon>
        <taxon>Ranunculales</taxon>
        <taxon>Papaveraceae</taxon>
        <taxon>Papaveroideae</taxon>
        <taxon>Macleaya</taxon>
    </lineage>
</organism>
<dbReference type="InterPro" id="IPR032675">
    <property type="entry name" value="LRR_dom_sf"/>
</dbReference>
<comment type="caution">
    <text evidence="2">The sequence shown here is derived from an EMBL/GenBank/DDBJ whole genome shotgun (WGS) entry which is preliminary data.</text>
</comment>
<evidence type="ECO:0000313" key="3">
    <source>
        <dbReference type="Proteomes" id="UP000195402"/>
    </source>
</evidence>
<name>A0A200Q3W1_MACCD</name>
<dbReference type="InterPro" id="IPR006553">
    <property type="entry name" value="Leu-rich_rpt_Cys-con_subtyp"/>
</dbReference>
<dbReference type="Pfam" id="PF13516">
    <property type="entry name" value="LRR_6"/>
    <property type="match status" value="1"/>
</dbReference>
<protein>
    <submittedName>
        <fullName evidence="2">Leucine-rich repeat</fullName>
    </submittedName>
</protein>
<proteinExistence type="predicted"/>
<feature type="domain" description="F-box/LRR-repeat protein 15-like leucin rich repeat" evidence="1">
    <location>
        <begin position="445"/>
        <end position="617"/>
    </location>
</feature>
<dbReference type="InParanoid" id="A0A200Q3W1"/>
<dbReference type="Gene3D" id="3.80.10.10">
    <property type="entry name" value="Ribonuclease Inhibitor"/>
    <property type="match status" value="3"/>
</dbReference>
<dbReference type="PANTHER" id="PTHR13318:SF95">
    <property type="entry name" value="F-BOX PROTEIN YLR352W"/>
    <property type="match status" value="1"/>
</dbReference>
<dbReference type="SMART" id="SM00367">
    <property type="entry name" value="LRR_CC"/>
    <property type="match status" value="9"/>
</dbReference>
<dbReference type="STRING" id="56857.A0A200Q3W1"/>
<dbReference type="SUPFAM" id="SSF52047">
    <property type="entry name" value="RNI-like"/>
    <property type="match status" value="2"/>
</dbReference>
<dbReference type="EMBL" id="MVGT01003166">
    <property type="protein sequence ID" value="OVA05149.1"/>
    <property type="molecule type" value="Genomic_DNA"/>
</dbReference>
<dbReference type="InterPro" id="IPR045282">
    <property type="entry name" value="At4g08330-like"/>
</dbReference>
<dbReference type="Pfam" id="PF24046">
    <property type="entry name" value="At4g08330"/>
    <property type="match status" value="1"/>
</dbReference>
<evidence type="ECO:0000313" key="2">
    <source>
        <dbReference type="EMBL" id="OVA05149.1"/>
    </source>
</evidence>
<dbReference type="Proteomes" id="UP000195402">
    <property type="component" value="Unassembled WGS sequence"/>
</dbReference>
<dbReference type="PANTHER" id="PTHR13318">
    <property type="entry name" value="PARTNER OF PAIRED, ISOFORM B-RELATED"/>
    <property type="match status" value="1"/>
</dbReference>
<dbReference type="GO" id="GO:0019005">
    <property type="term" value="C:SCF ubiquitin ligase complex"/>
    <property type="evidence" value="ECO:0007669"/>
    <property type="project" value="TreeGrafter"/>
</dbReference>
<dbReference type="GO" id="GO:0031146">
    <property type="term" value="P:SCF-dependent proteasomal ubiquitin-dependent protein catabolic process"/>
    <property type="evidence" value="ECO:0007669"/>
    <property type="project" value="TreeGrafter"/>
</dbReference>
<dbReference type="AlphaFoldDB" id="A0A200Q3W1"/>
<dbReference type="InterPro" id="IPR001611">
    <property type="entry name" value="Leu-rich_rpt"/>
</dbReference>